<dbReference type="AlphaFoldDB" id="A0A5J4QPG5"/>
<gene>
    <name evidence="1" type="ORF">EZS27_027505</name>
</gene>
<accession>A0A5J4QPG5</accession>
<name>A0A5J4QPG5_9ZZZZ</name>
<comment type="caution">
    <text evidence="1">The sequence shown here is derived from an EMBL/GenBank/DDBJ whole genome shotgun (WGS) entry which is preliminary data.</text>
</comment>
<dbReference type="EMBL" id="SNRY01002902">
    <property type="protein sequence ID" value="KAA6323019.1"/>
    <property type="molecule type" value="Genomic_DNA"/>
</dbReference>
<proteinExistence type="predicted"/>
<organism evidence="1">
    <name type="scientific">termite gut metagenome</name>
    <dbReference type="NCBI Taxonomy" id="433724"/>
    <lineage>
        <taxon>unclassified sequences</taxon>
        <taxon>metagenomes</taxon>
        <taxon>organismal metagenomes</taxon>
    </lineage>
</organism>
<reference evidence="1" key="1">
    <citation type="submission" date="2019-03" db="EMBL/GenBank/DDBJ databases">
        <title>Single cell metagenomics reveals metabolic interactions within the superorganism composed of flagellate Streblomastix strix and complex community of Bacteroidetes bacteria on its surface.</title>
        <authorList>
            <person name="Treitli S.C."/>
            <person name="Kolisko M."/>
            <person name="Husnik F."/>
            <person name="Keeling P."/>
            <person name="Hampl V."/>
        </authorList>
    </citation>
    <scope>NUCLEOTIDE SEQUENCE</scope>
    <source>
        <strain evidence="1">STM</strain>
    </source>
</reference>
<sequence>MNLTFISKLWNRKDCNLLISRNMELKEFVKETLIQIVDGVQEAQRGIKGLNSVINPKILIERGSRGEKYDSKTYTVDFEVVLTRGDAEGNNIGIGVLFGAITIGGKTKAATEKVSATSVRFSVPIKYTKDEDV</sequence>
<protein>
    <submittedName>
        <fullName evidence="1">Uncharacterized protein</fullName>
    </submittedName>
</protein>
<evidence type="ECO:0000313" key="1">
    <source>
        <dbReference type="EMBL" id="KAA6323019.1"/>
    </source>
</evidence>